<dbReference type="GO" id="GO:0035861">
    <property type="term" value="C:site of double-strand break"/>
    <property type="evidence" value="ECO:0007669"/>
    <property type="project" value="TreeGrafter"/>
</dbReference>
<keyword evidence="3" id="KW-0158">Chromosome</keyword>
<evidence type="ECO:0000256" key="10">
    <source>
        <dbReference type="ARBA" id="ARBA00023242"/>
    </source>
</evidence>
<keyword evidence="5" id="KW-0227">DNA damage</keyword>
<dbReference type="VEuPathDB" id="MicrosporidiaDB:NBO_27g0032"/>
<keyword evidence="8" id="KW-0233">DNA recombination</keyword>
<evidence type="ECO:0000256" key="2">
    <source>
        <dbReference type="ARBA" id="ARBA00004286"/>
    </source>
</evidence>
<dbReference type="EMBL" id="KB908935">
    <property type="protein sequence ID" value="EOB14475.1"/>
    <property type="molecule type" value="Genomic_DNA"/>
</dbReference>
<keyword evidence="7 11" id="KW-0175">Coiled coil</keyword>
<name>R0MJS9_NOSB1</name>
<dbReference type="GO" id="GO:0000724">
    <property type="term" value="P:double-strand break repair via homologous recombination"/>
    <property type="evidence" value="ECO:0007669"/>
    <property type="project" value="TreeGrafter"/>
</dbReference>
<proteinExistence type="predicted"/>
<evidence type="ECO:0000256" key="6">
    <source>
        <dbReference type="ARBA" id="ARBA00022840"/>
    </source>
</evidence>
<dbReference type="GO" id="GO:0003684">
    <property type="term" value="F:damaged DNA binding"/>
    <property type="evidence" value="ECO:0007669"/>
    <property type="project" value="TreeGrafter"/>
</dbReference>
<evidence type="ECO:0000256" key="11">
    <source>
        <dbReference type="SAM" id="Coils"/>
    </source>
</evidence>
<feature type="coiled-coil region" evidence="11">
    <location>
        <begin position="201"/>
        <end position="265"/>
    </location>
</feature>
<dbReference type="GO" id="GO:0005634">
    <property type="term" value="C:nucleus"/>
    <property type="evidence" value="ECO:0007669"/>
    <property type="project" value="UniProtKB-SubCell"/>
</dbReference>
<keyword evidence="6" id="KW-0067">ATP-binding</keyword>
<dbReference type="GO" id="GO:0005524">
    <property type="term" value="F:ATP binding"/>
    <property type="evidence" value="ECO:0007669"/>
    <property type="project" value="UniProtKB-KW"/>
</dbReference>
<dbReference type="PANTHER" id="PTHR19306">
    <property type="entry name" value="STRUCTURAL MAINTENANCE OF CHROMOSOMES 5,6 SMC5, SMC6"/>
    <property type="match status" value="1"/>
</dbReference>
<dbReference type="PANTHER" id="PTHR19306:SF6">
    <property type="entry name" value="STRUCTURAL MAINTENANCE OF CHROMOSOMES PROTEIN 6"/>
    <property type="match status" value="1"/>
</dbReference>
<sequence>MENQRNYDKSVYRVKKQLEFLSKSADQTKIHPKIDIIIKEISNTKFRDTVIGPIGNYIKIKDQKWAKVVSILTQNCLTNYICFDSQDRETLHSIFKRHNVSFSVQMPSNKMNKLIDYKRNENFNTLLDSISVSSTIVMNQLIIMLSIERIVLMTSREKAYAAMKESARYVDSIYLPNGDFIKKIGGSLSDFSSKKMERYYFENATDKRNELQRELKDLYDNKPSLVHLHEYEKMKNEMKDIELERDVLQRKISKINHEIENAEEMFAYTKRDDVK</sequence>
<keyword evidence="9" id="KW-0234">DNA repair</keyword>
<protein>
    <submittedName>
        <fullName evidence="12">RAD18-like recombination AND DNA repair protein</fullName>
    </submittedName>
</protein>
<evidence type="ECO:0000313" key="13">
    <source>
        <dbReference type="Proteomes" id="UP000016927"/>
    </source>
</evidence>
<evidence type="ECO:0000256" key="3">
    <source>
        <dbReference type="ARBA" id="ARBA00022454"/>
    </source>
</evidence>
<keyword evidence="10" id="KW-0539">Nucleus</keyword>
<dbReference type="STRING" id="578461.R0MJS9"/>
<dbReference type="GO" id="GO:0030915">
    <property type="term" value="C:Smc5-Smc6 complex"/>
    <property type="evidence" value="ECO:0007669"/>
    <property type="project" value="TreeGrafter"/>
</dbReference>
<evidence type="ECO:0000256" key="4">
    <source>
        <dbReference type="ARBA" id="ARBA00022741"/>
    </source>
</evidence>
<reference evidence="12 13" key="1">
    <citation type="journal article" date="2013" name="BMC Genomics">
        <title>Comparative genomics of parasitic silkworm microsporidia reveal an association between genome expansion and host adaptation.</title>
        <authorList>
            <person name="Pan G."/>
            <person name="Xu J."/>
            <person name="Li T."/>
            <person name="Xia Q."/>
            <person name="Liu S.L."/>
            <person name="Zhang G."/>
            <person name="Li S."/>
            <person name="Li C."/>
            <person name="Liu H."/>
            <person name="Yang L."/>
            <person name="Liu T."/>
            <person name="Zhang X."/>
            <person name="Wu Z."/>
            <person name="Fan W."/>
            <person name="Dang X."/>
            <person name="Xiang H."/>
            <person name="Tao M."/>
            <person name="Li Y."/>
            <person name="Hu J."/>
            <person name="Li Z."/>
            <person name="Lin L."/>
            <person name="Luo J."/>
            <person name="Geng L."/>
            <person name="Wang L."/>
            <person name="Long M."/>
            <person name="Wan Y."/>
            <person name="He N."/>
            <person name="Zhang Z."/>
            <person name="Lu C."/>
            <person name="Keeling P.J."/>
            <person name="Wang J."/>
            <person name="Xiang Z."/>
            <person name="Zhou Z."/>
        </authorList>
    </citation>
    <scope>NUCLEOTIDE SEQUENCE [LARGE SCALE GENOMIC DNA]</scope>
    <source>
        <strain evidence="13">CQ1 / CVCC 102059</strain>
    </source>
</reference>
<dbReference type="OrthoDB" id="10072614at2759"/>
<evidence type="ECO:0000256" key="1">
    <source>
        <dbReference type="ARBA" id="ARBA00004123"/>
    </source>
</evidence>
<evidence type="ECO:0000256" key="8">
    <source>
        <dbReference type="ARBA" id="ARBA00023172"/>
    </source>
</evidence>
<dbReference type="AlphaFoldDB" id="R0MJS9"/>
<comment type="subcellular location">
    <subcellularLocation>
        <location evidence="2">Chromosome</location>
    </subcellularLocation>
    <subcellularLocation>
        <location evidence="1">Nucleus</location>
    </subcellularLocation>
</comment>
<gene>
    <name evidence="12" type="ORF">NBO_27g0032</name>
</gene>
<keyword evidence="13" id="KW-1185">Reference proteome</keyword>
<evidence type="ECO:0000256" key="5">
    <source>
        <dbReference type="ARBA" id="ARBA00022763"/>
    </source>
</evidence>
<evidence type="ECO:0000256" key="9">
    <source>
        <dbReference type="ARBA" id="ARBA00023204"/>
    </source>
</evidence>
<evidence type="ECO:0000313" key="12">
    <source>
        <dbReference type="EMBL" id="EOB14475.1"/>
    </source>
</evidence>
<accession>R0MJS9</accession>
<keyword evidence="4" id="KW-0547">Nucleotide-binding</keyword>
<dbReference type="GO" id="GO:0003697">
    <property type="term" value="F:single-stranded DNA binding"/>
    <property type="evidence" value="ECO:0007669"/>
    <property type="project" value="TreeGrafter"/>
</dbReference>
<dbReference type="HOGENOM" id="CLU_1012275_0_0_1"/>
<evidence type="ECO:0000256" key="7">
    <source>
        <dbReference type="ARBA" id="ARBA00023054"/>
    </source>
</evidence>
<organism evidence="12 13">
    <name type="scientific">Nosema bombycis (strain CQ1 / CVCC 102059)</name>
    <name type="common">Microsporidian parasite</name>
    <name type="synonym">Pebrine of silkworm</name>
    <dbReference type="NCBI Taxonomy" id="578461"/>
    <lineage>
        <taxon>Eukaryota</taxon>
        <taxon>Fungi</taxon>
        <taxon>Fungi incertae sedis</taxon>
        <taxon>Microsporidia</taxon>
        <taxon>Nosematidae</taxon>
        <taxon>Nosema</taxon>
    </lineage>
</organism>
<dbReference type="Proteomes" id="UP000016927">
    <property type="component" value="Unassembled WGS sequence"/>
</dbReference>